<dbReference type="RefSeq" id="WP_301242467.1">
    <property type="nucleotide sequence ID" value="NZ_JAROCC010000003.1"/>
</dbReference>
<name>A0ABT8JPM2_9BACL</name>
<gene>
    <name evidence="1" type="ORF">P5G49_05440</name>
</gene>
<accession>A0ABT8JPM2</accession>
<sequence length="112" mass="12655">MFSFKIEIKLKKLISAASGRFPRARLQPLPSLRSVQGLQLALFPQESPLSAPINGASYQMNEVMDMMTKNQINERDQLVILTIEQLVPQDHLVRKLDAAIDFSFTSPLVEDQ</sequence>
<protein>
    <submittedName>
        <fullName evidence="1">Uncharacterized protein</fullName>
    </submittedName>
</protein>
<proteinExistence type="predicted"/>
<keyword evidence="2" id="KW-1185">Reference proteome</keyword>
<organism evidence="1 2">
    <name type="scientific">Sporosarcina highlanderae</name>
    <dbReference type="NCBI Taxonomy" id="3035916"/>
    <lineage>
        <taxon>Bacteria</taxon>
        <taxon>Bacillati</taxon>
        <taxon>Bacillota</taxon>
        <taxon>Bacilli</taxon>
        <taxon>Bacillales</taxon>
        <taxon>Caryophanaceae</taxon>
        <taxon>Sporosarcina</taxon>
    </lineage>
</organism>
<reference evidence="1" key="1">
    <citation type="submission" date="2023-03" db="EMBL/GenBank/DDBJ databases">
        <title>MT1 and MT2 Draft Genomes of Novel Species.</title>
        <authorList>
            <person name="Venkateswaran K."/>
        </authorList>
    </citation>
    <scope>NUCLEOTIDE SEQUENCE</scope>
    <source>
        <strain evidence="1">F6_3S_P_2</strain>
    </source>
</reference>
<evidence type="ECO:0000313" key="1">
    <source>
        <dbReference type="EMBL" id="MDN4606922.1"/>
    </source>
</evidence>
<evidence type="ECO:0000313" key="2">
    <source>
        <dbReference type="Proteomes" id="UP001175097"/>
    </source>
</evidence>
<comment type="caution">
    <text evidence="1">The sequence shown here is derived from an EMBL/GenBank/DDBJ whole genome shotgun (WGS) entry which is preliminary data.</text>
</comment>
<dbReference type="Proteomes" id="UP001175097">
    <property type="component" value="Unassembled WGS sequence"/>
</dbReference>
<dbReference type="EMBL" id="JAROCC010000003">
    <property type="protein sequence ID" value="MDN4606922.1"/>
    <property type="molecule type" value="Genomic_DNA"/>
</dbReference>